<dbReference type="OrthoDB" id="3057891at2759"/>
<name>S7Q4W9_GLOTA</name>
<reference evidence="1 2" key="1">
    <citation type="journal article" date="2012" name="Science">
        <title>The Paleozoic origin of enzymatic lignin decomposition reconstructed from 31 fungal genomes.</title>
        <authorList>
            <person name="Floudas D."/>
            <person name="Binder M."/>
            <person name="Riley R."/>
            <person name="Barry K."/>
            <person name="Blanchette R.A."/>
            <person name="Henrissat B."/>
            <person name="Martinez A.T."/>
            <person name="Otillar R."/>
            <person name="Spatafora J.W."/>
            <person name="Yadav J.S."/>
            <person name="Aerts A."/>
            <person name="Benoit I."/>
            <person name="Boyd A."/>
            <person name="Carlson A."/>
            <person name="Copeland A."/>
            <person name="Coutinho P.M."/>
            <person name="de Vries R.P."/>
            <person name="Ferreira P."/>
            <person name="Findley K."/>
            <person name="Foster B."/>
            <person name="Gaskell J."/>
            <person name="Glotzer D."/>
            <person name="Gorecki P."/>
            <person name="Heitman J."/>
            <person name="Hesse C."/>
            <person name="Hori C."/>
            <person name="Igarashi K."/>
            <person name="Jurgens J.A."/>
            <person name="Kallen N."/>
            <person name="Kersten P."/>
            <person name="Kohler A."/>
            <person name="Kuees U."/>
            <person name="Kumar T.K.A."/>
            <person name="Kuo A."/>
            <person name="LaButti K."/>
            <person name="Larrondo L.F."/>
            <person name="Lindquist E."/>
            <person name="Ling A."/>
            <person name="Lombard V."/>
            <person name="Lucas S."/>
            <person name="Lundell T."/>
            <person name="Martin R."/>
            <person name="McLaughlin D.J."/>
            <person name="Morgenstern I."/>
            <person name="Morin E."/>
            <person name="Murat C."/>
            <person name="Nagy L.G."/>
            <person name="Nolan M."/>
            <person name="Ohm R.A."/>
            <person name="Patyshakuliyeva A."/>
            <person name="Rokas A."/>
            <person name="Ruiz-Duenas F.J."/>
            <person name="Sabat G."/>
            <person name="Salamov A."/>
            <person name="Samejima M."/>
            <person name="Schmutz J."/>
            <person name="Slot J.C."/>
            <person name="St John F."/>
            <person name="Stenlid J."/>
            <person name="Sun H."/>
            <person name="Sun S."/>
            <person name="Syed K."/>
            <person name="Tsang A."/>
            <person name="Wiebenga A."/>
            <person name="Young D."/>
            <person name="Pisabarro A."/>
            <person name="Eastwood D.C."/>
            <person name="Martin F."/>
            <person name="Cullen D."/>
            <person name="Grigoriev I.V."/>
            <person name="Hibbett D.S."/>
        </authorList>
    </citation>
    <scope>NUCLEOTIDE SEQUENCE [LARGE SCALE GENOMIC DNA]</scope>
    <source>
        <strain evidence="1 2">ATCC 11539</strain>
    </source>
</reference>
<accession>S7Q4W9</accession>
<dbReference type="Proteomes" id="UP000030669">
    <property type="component" value="Unassembled WGS sequence"/>
</dbReference>
<keyword evidence="2" id="KW-1185">Reference proteome</keyword>
<dbReference type="GeneID" id="19304979"/>
<dbReference type="AlphaFoldDB" id="S7Q4W9"/>
<dbReference type="OMA" id="MCWIAIS"/>
<feature type="non-terminal residue" evidence="1">
    <location>
        <position position="1"/>
    </location>
</feature>
<evidence type="ECO:0000313" key="1">
    <source>
        <dbReference type="EMBL" id="EPQ54552.1"/>
    </source>
</evidence>
<protein>
    <submittedName>
        <fullName evidence="1">Uncharacterized protein</fullName>
    </submittedName>
</protein>
<sequence>LGRSCIGLSKMIFDLYVPDIPLDPAASRGCTLEFLQDIGNVLSEHIGLQTQLENRITGENTNFVINTLKKSLEDIQARLVHERPPLLRKSYDVSRVHSLWSEVWQFQTHVLAWNRVDAVVHALTSGEAGADMRERVFQESIVGFLQRLHAAYPDLVDMISPLELSLLYMRLGLGVVSGLSTQRQNGEGTGSLASALVAFPSIKSGEAVLRVPQSPLHGLDRLWRPLLTLSAAVIDVAAGAELTTH</sequence>
<dbReference type="HOGENOM" id="CLU_970061_0_0_1"/>
<dbReference type="RefSeq" id="XP_007866604.1">
    <property type="nucleotide sequence ID" value="XM_007868413.1"/>
</dbReference>
<dbReference type="KEGG" id="gtr:GLOTRDRAFT_19456"/>
<dbReference type="eggNOG" id="KOG1808">
    <property type="taxonomic scope" value="Eukaryota"/>
</dbReference>
<dbReference type="STRING" id="670483.S7Q4W9"/>
<evidence type="ECO:0000313" key="2">
    <source>
        <dbReference type="Proteomes" id="UP000030669"/>
    </source>
</evidence>
<dbReference type="EMBL" id="KB469303">
    <property type="protein sequence ID" value="EPQ54552.1"/>
    <property type="molecule type" value="Genomic_DNA"/>
</dbReference>
<feature type="non-terminal residue" evidence="1">
    <location>
        <position position="245"/>
    </location>
</feature>
<organism evidence="1 2">
    <name type="scientific">Gloeophyllum trabeum (strain ATCC 11539 / FP-39264 / Madison 617)</name>
    <name type="common">Brown rot fungus</name>
    <dbReference type="NCBI Taxonomy" id="670483"/>
    <lineage>
        <taxon>Eukaryota</taxon>
        <taxon>Fungi</taxon>
        <taxon>Dikarya</taxon>
        <taxon>Basidiomycota</taxon>
        <taxon>Agaricomycotina</taxon>
        <taxon>Agaricomycetes</taxon>
        <taxon>Gloeophyllales</taxon>
        <taxon>Gloeophyllaceae</taxon>
        <taxon>Gloeophyllum</taxon>
    </lineage>
</organism>
<proteinExistence type="predicted"/>
<gene>
    <name evidence="1" type="ORF">GLOTRDRAFT_19456</name>
</gene>